<accession>A0ABU6W255</accession>
<keyword evidence="1" id="KW-0732">Signal</keyword>
<evidence type="ECO:0000313" key="3">
    <source>
        <dbReference type="Proteomes" id="UP001341840"/>
    </source>
</evidence>
<keyword evidence="3" id="KW-1185">Reference proteome</keyword>
<protein>
    <submittedName>
        <fullName evidence="2">Uncharacterized protein</fullName>
    </submittedName>
</protein>
<sequence>MGKHGVPSLLMSTDLISLRIAVRALITACCKGFPDVIRMLIKTQDNSLFCLSVNIQVEAGDNPNGTCEQQCCVMIGSSGGDADRRFNDSWVNLNLNMAMFSALWDFGFVNSRSYDSFKYLSPRGTMLLCWF</sequence>
<gene>
    <name evidence="2" type="ORF">PIB30_005747</name>
</gene>
<proteinExistence type="predicted"/>
<name>A0ABU6W255_9FABA</name>
<comment type="caution">
    <text evidence="2">The sequence shown here is derived from an EMBL/GenBank/DDBJ whole genome shotgun (WGS) entry which is preliminary data.</text>
</comment>
<reference evidence="2 3" key="1">
    <citation type="journal article" date="2023" name="Plants (Basel)">
        <title>Bridging the Gap: Combining Genomics and Transcriptomics Approaches to Understand Stylosanthes scabra, an Orphan Legume from the Brazilian Caatinga.</title>
        <authorList>
            <person name="Ferreira-Neto J.R.C."/>
            <person name="da Silva M.D."/>
            <person name="Binneck E."/>
            <person name="de Melo N.F."/>
            <person name="da Silva R.H."/>
            <person name="de Melo A.L.T.M."/>
            <person name="Pandolfi V."/>
            <person name="Bustamante F.O."/>
            <person name="Brasileiro-Vidal A.C."/>
            <person name="Benko-Iseppon A.M."/>
        </authorList>
    </citation>
    <scope>NUCLEOTIDE SEQUENCE [LARGE SCALE GENOMIC DNA]</scope>
    <source>
        <tissue evidence="2">Leaves</tissue>
    </source>
</reference>
<dbReference type="EMBL" id="JASCZI010181254">
    <property type="protein sequence ID" value="MED6179947.1"/>
    <property type="molecule type" value="Genomic_DNA"/>
</dbReference>
<feature type="chain" id="PRO_5045844688" evidence="1">
    <location>
        <begin position="25"/>
        <end position="131"/>
    </location>
</feature>
<evidence type="ECO:0000313" key="2">
    <source>
        <dbReference type="EMBL" id="MED6179947.1"/>
    </source>
</evidence>
<organism evidence="2 3">
    <name type="scientific">Stylosanthes scabra</name>
    <dbReference type="NCBI Taxonomy" id="79078"/>
    <lineage>
        <taxon>Eukaryota</taxon>
        <taxon>Viridiplantae</taxon>
        <taxon>Streptophyta</taxon>
        <taxon>Embryophyta</taxon>
        <taxon>Tracheophyta</taxon>
        <taxon>Spermatophyta</taxon>
        <taxon>Magnoliopsida</taxon>
        <taxon>eudicotyledons</taxon>
        <taxon>Gunneridae</taxon>
        <taxon>Pentapetalae</taxon>
        <taxon>rosids</taxon>
        <taxon>fabids</taxon>
        <taxon>Fabales</taxon>
        <taxon>Fabaceae</taxon>
        <taxon>Papilionoideae</taxon>
        <taxon>50 kb inversion clade</taxon>
        <taxon>dalbergioids sensu lato</taxon>
        <taxon>Dalbergieae</taxon>
        <taxon>Pterocarpus clade</taxon>
        <taxon>Stylosanthes</taxon>
    </lineage>
</organism>
<dbReference type="Proteomes" id="UP001341840">
    <property type="component" value="Unassembled WGS sequence"/>
</dbReference>
<feature type="signal peptide" evidence="1">
    <location>
        <begin position="1"/>
        <end position="24"/>
    </location>
</feature>
<evidence type="ECO:0000256" key="1">
    <source>
        <dbReference type="SAM" id="SignalP"/>
    </source>
</evidence>